<protein>
    <recommendedName>
        <fullName evidence="8">Nuclear rim protein 1</fullName>
    </recommendedName>
</protein>
<evidence type="ECO:0000256" key="5">
    <source>
        <dbReference type="SAM" id="MobiDB-lite"/>
    </source>
</evidence>
<keyword evidence="2" id="KW-0812">Transmembrane</keyword>
<dbReference type="Proteomes" id="UP000305948">
    <property type="component" value="Unassembled WGS sequence"/>
</dbReference>
<comment type="subcellular location">
    <subcellularLocation>
        <location evidence="1">Endomembrane system</location>
        <topology evidence="1">Multi-pass membrane protein</topology>
    </subcellularLocation>
</comment>
<name>A0A5C3NMK8_9AGAM</name>
<feature type="compositionally biased region" description="Polar residues" evidence="5">
    <location>
        <begin position="10"/>
        <end position="22"/>
    </location>
</feature>
<dbReference type="STRING" id="5364.A0A5C3NMK8"/>
<accession>A0A5C3NMK8</accession>
<reference evidence="6 7" key="1">
    <citation type="journal article" date="2019" name="Nat. Ecol. Evol.">
        <title>Megaphylogeny resolves global patterns of mushroom evolution.</title>
        <authorList>
            <person name="Varga T."/>
            <person name="Krizsan K."/>
            <person name="Foldi C."/>
            <person name="Dima B."/>
            <person name="Sanchez-Garcia M."/>
            <person name="Sanchez-Ramirez S."/>
            <person name="Szollosi G.J."/>
            <person name="Szarkandi J.G."/>
            <person name="Papp V."/>
            <person name="Albert L."/>
            <person name="Andreopoulos W."/>
            <person name="Angelini C."/>
            <person name="Antonin V."/>
            <person name="Barry K.W."/>
            <person name="Bougher N.L."/>
            <person name="Buchanan P."/>
            <person name="Buyck B."/>
            <person name="Bense V."/>
            <person name="Catcheside P."/>
            <person name="Chovatia M."/>
            <person name="Cooper J."/>
            <person name="Damon W."/>
            <person name="Desjardin D."/>
            <person name="Finy P."/>
            <person name="Geml J."/>
            <person name="Haridas S."/>
            <person name="Hughes K."/>
            <person name="Justo A."/>
            <person name="Karasinski D."/>
            <person name="Kautmanova I."/>
            <person name="Kiss B."/>
            <person name="Kocsube S."/>
            <person name="Kotiranta H."/>
            <person name="LaButti K.M."/>
            <person name="Lechner B.E."/>
            <person name="Liimatainen K."/>
            <person name="Lipzen A."/>
            <person name="Lukacs Z."/>
            <person name="Mihaltcheva S."/>
            <person name="Morgado L.N."/>
            <person name="Niskanen T."/>
            <person name="Noordeloos M.E."/>
            <person name="Ohm R.A."/>
            <person name="Ortiz-Santana B."/>
            <person name="Ovrebo C."/>
            <person name="Racz N."/>
            <person name="Riley R."/>
            <person name="Savchenko A."/>
            <person name="Shiryaev A."/>
            <person name="Soop K."/>
            <person name="Spirin V."/>
            <person name="Szebenyi C."/>
            <person name="Tomsovsky M."/>
            <person name="Tulloss R.E."/>
            <person name="Uehling J."/>
            <person name="Grigoriev I.V."/>
            <person name="Vagvolgyi C."/>
            <person name="Papp T."/>
            <person name="Martin F.M."/>
            <person name="Miettinen O."/>
            <person name="Hibbett D.S."/>
            <person name="Nagy L.G."/>
        </authorList>
    </citation>
    <scope>NUCLEOTIDE SEQUENCE [LARGE SCALE GENOMIC DNA]</scope>
    <source>
        <strain evidence="6 7">OMC1185</strain>
    </source>
</reference>
<organism evidence="6 7">
    <name type="scientific">Heliocybe sulcata</name>
    <dbReference type="NCBI Taxonomy" id="5364"/>
    <lineage>
        <taxon>Eukaryota</taxon>
        <taxon>Fungi</taxon>
        <taxon>Dikarya</taxon>
        <taxon>Basidiomycota</taxon>
        <taxon>Agaricomycotina</taxon>
        <taxon>Agaricomycetes</taxon>
        <taxon>Gloeophyllales</taxon>
        <taxon>Gloeophyllaceae</taxon>
        <taxon>Heliocybe</taxon>
    </lineage>
</organism>
<evidence type="ECO:0008006" key="8">
    <source>
        <dbReference type="Google" id="ProtNLM"/>
    </source>
</evidence>
<gene>
    <name evidence="6" type="ORF">OE88DRAFT_1710647</name>
</gene>
<evidence type="ECO:0000256" key="2">
    <source>
        <dbReference type="ARBA" id="ARBA00022692"/>
    </source>
</evidence>
<dbReference type="EMBL" id="ML213505">
    <property type="protein sequence ID" value="TFK54871.1"/>
    <property type="molecule type" value="Genomic_DNA"/>
</dbReference>
<dbReference type="AlphaFoldDB" id="A0A5C3NMK8"/>
<dbReference type="PANTHER" id="PTHR28293:SF1">
    <property type="entry name" value="NUCLEAR RIM PROTEIN 1"/>
    <property type="match status" value="1"/>
</dbReference>
<feature type="region of interest" description="Disordered" evidence="5">
    <location>
        <begin position="74"/>
        <end position="95"/>
    </location>
</feature>
<keyword evidence="3" id="KW-1133">Transmembrane helix</keyword>
<evidence type="ECO:0000256" key="4">
    <source>
        <dbReference type="ARBA" id="ARBA00023136"/>
    </source>
</evidence>
<evidence type="ECO:0000313" key="7">
    <source>
        <dbReference type="Proteomes" id="UP000305948"/>
    </source>
</evidence>
<feature type="compositionally biased region" description="Low complexity" evidence="5">
    <location>
        <begin position="23"/>
        <end position="35"/>
    </location>
</feature>
<keyword evidence="4" id="KW-0472">Membrane</keyword>
<proteinExistence type="predicted"/>
<dbReference type="OrthoDB" id="3363151at2759"/>
<keyword evidence="7" id="KW-1185">Reference proteome</keyword>
<feature type="region of interest" description="Disordered" evidence="5">
    <location>
        <begin position="1"/>
        <end position="44"/>
    </location>
</feature>
<dbReference type="Pfam" id="PF10332">
    <property type="entry name" value="DUF2418"/>
    <property type="match status" value="1"/>
</dbReference>
<dbReference type="InterPro" id="IPR018819">
    <property type="entry name" value="Nur1/Mug154"/>
</dbReference>
<dbReference type="GO" id="GO:0043007">
    <property type="term" value="P:maintenance of rDNA"/>
    <property type="evidence" value="ECO:0007669"/>
    <property type="project" value="TreeGrafter"/>
</dbReference>
<sequence>MSLRRFAHAKTNTNGYGSPNKASSSEQVSPSTESPPKTPVRSGRASFIYSPSAVPSKYSTVPFDWDAARAHKPPPYGSPLSTRKPKPRKSEAGVASRRIVRKKSLVERVTSIPSTIAFHISLFPHNVPLPEPQTSAVLVGGLLHFIHLCVRISRIRKVPDSDLGWEDMYREGEDEPWFDWTIPTSFLLIGAASLNAMYLFTRLRIYHLHNQREVVSSPRARFVPMHLDFAPLEPPSAVSRVRSAAWSAFVAFWRWLLNMGPRSASVSKDRPEQVQALEVWSPGEFESRLFCIYSPIAPFLWMVTNGSNWMLMAFIMAGVGAQVRSLFATENLQLLATNYEGLLKDRKIIAEEVMHEYNDKFVMPRVSHHRREIGVMTHESEMVGDGERSYR</sequence>
<dbReference type="GO" id="GO:0007096">
    <property type="term" value="P:regulation of exit from mitosis"/>
    <property type="evidence" value="ECO:0007669"/>
    <property type="project" value="TreeGrafter"/>
</dbReference>
<evidence type="ECO:0000256" key="3">
    <source>
        <dbReference type="ARBA" id="ARBA00022989"/>
    </source>
</evidence>
<dbReference type="PANTHER" id="PTHR28293">
    <property type="entry name" value="NUCLEAR RIM PROTEIN 1"/>
    <property type="match status" value="1"/>
</dbReference>
<dbReference type="GO" id="GO:0012505">
    <property type="term" value="C:endomembrane system"/>
    <property type="evidence" value="ECO:0007669"/>
    <property type="project" value="UniProtKB-SubCell"/>
</dbReference>
<evidence type="ECO:0000256" key="1">
    <source>
        <dbReference type="ARBA" id="ARBA00004127"/>
    </source>
</evidence>
<evidence type="ECO:0000313" key="6">
    <source>
        <dbReference type="EMBL" id="TFK54871.1"/>
    </source>
</evidence>